<evidence type="ECO:0000256" key="2">
    <source>
        <dbReference type="SAM" id="Phobius"/>
    </source>
</evidence>
<dbReference type="AlphaFoldDB" id="A0A9Q1D8Q2"/>
<feature type="region of interest" description="Disordered" evidence="1">
    <location>
        <begin position="239"/>
        <end position="270"/>
    </location>
</feature>
<dbReference type="EMBL" id="JAFJMO010000011">
    <property type="protein sequence ID" value="KAJ8262878.1"/>
    <property type="molecule type" value="Genomic_DNA"/>
</dbReference>
<keyword evidence="4" id="KW-1185">Reference proteome</keyword>
<organism evidence="3 4">
    <name type="scientific">Conger conger</name>
    <name type="common">Conger eel</name>
    <name type="synonym">Muraena conger</name>
    <dbReference type="NCBI Taxonomy" id="82655"/>
    <lineage>
        <taxon>Eukaryota</taxon>
        <taxon>Metazoa</taxon>
        <taxon>Chordata</taxon>
        <taxon>Craniata</taxon>
        <taxon>Vertebrata</taxon>
        <taxon>Euteleostomi</taxon>
        <taxon>Actinopterygii</taxon>
        <taxon>Neopterygii</taxon>
        <taxon>Teleostei</taxon>
        <taxon>Anguilliformes</taxon>
        <taxon>Congridae</taxon>
        <taxon>Conger</taxon>
    </lineage>
</organism>
<keyword evidence="2" id="KW-0812">Transmembrane</keyword>
<evidence type="ECO:0000313" key="3">
    <source>
        <dbReference type="EMBL" id="KAJ8262878.1"/>
    </source>
</evidence>
<evidence type="ECO:0000313" key="4">
    <source>
        <dbReference type="Proteomes" id="UP001152803"/>
    </source>
</evidence>
<keyword evidence="2" id="KW-0472">Membrane</keyword>
<feature type="transmembrane region" description="Helical" evidence="2">
    <location>
        <begin position="212"/>
        <end position="233"/>
    </location>
</feature>
<accession>A0A9Q1D8Q2</accession>
<sequence>MAASIGDLRHLNQVECGQQAVRRHSRLPGQQSGWGPNRACHDEGMKVLQTEVLHPATPTDRTVGQKKVSSRNWLSAKPTYIALLFLLLVPTVNFNPIPARKCVLCLDPECAARRLKICRGDNCTWLDRTLGIKNCSKDNLKPDEPCQLMNGSLVVQSDQLISFEGMKAIPSKNVLCADLDLSPGPKSLLAPLVNTTANTPTPDTGSSSDRAAIWWSVGGVVITVGIAVIIAVIGRKCRKRRDGTGPQNAAPPDENAGNEYEMSPLQGQAN</sequence>
<reference evidence="3" key="1">
    <citation type="journal article" date="2023" name="Science">
        <title>Genome structures resolve the early diversification of teleost fishes.</title>
        <authorList>
            <person name="Parey E."/>
            <person name="Louis A."/>
            <person name="Montfort J."/>
            <person name="Bouchez O."/>
            <person name="Roques C."/>
            <person name="Iampietro C."/>
            <person name="Lluch J."/>
            <person name="Castinel A."/>
            <person name="Donnadieu C."/>
            <person name="Desvignes T."/>
            <person name="Floi Bucao C."/>
            <person name="Jouanno E."/>
            <person name="Wen M."/>
            <person name="Mejri S."/>
            <person name="Dirks R."/>
            <person name="Jansen H."/>
            <person name="Henkel C."/>
            <person name="Chen W.J."/>
            <person name="Zahm M."/>
            <person name="Cabau C."/>
            <person name="Klopp C."/>
            <person name="Thompson A.W."/>
            <person name="Robinson-Rechavi M."/>
            <person name="Braasch I."/>
            <person name="Lecointre G."/>
            <person name="Bobe J."/>
            <person name="Postlethwait J.H."/>
            <person name="Berthelot C."/>
            <person name="Roest Crollius H."/>
            <person name="Guiguen Y."/>
        </authorList>
    </citation>
    <scope>NUCLEOTIDE SEQUENCE</scope>
    <source>
        <strain evidence="3">Concon-B</strain>
    </source>
</reference>
<keyword evidence="2" id="KW-1133">Transmembrane helix</keyword>
<protein>
    <submittedName>
        <fullName evidence="3">Uncharacterized protein</fullName>
    </submittedName>
</protein>
<name>A0A9Q1D8Q2_CONCO</name>
<comment type="caution">
    <text evidence="3">The sequence shown here is derived from an EMBL/GenBank/DDBJ whole genome shotgun (WGS) entry which is preliminary data.</text>
</comment>
<proteinExistence type="predicted"/>
<gene>
    <name evidence="3" type="ORF">COCON_G00153350</name>
</gene>
<dbReference type="Proteomes" id="UP001152803">
    <property type="component" value="Unassembled WGS sequence"/>
</dbReference>
<evidence type="ECO:0000256" key="1">
    <source>
        <dbReference type="SAM" id="MobiDB-lite"/>
    </source>
</evidence>